<protein>
    <submittedName>
        <fullName evidence="3">Uncharacterized protein</fullName>
    </submittedName>
</protein>
<sequence length="76" mass="7998">MGAVVSCIESIFRAIGNVILAIVHAIGAIIFAIVDGIMALFDIIIGCLTCRKGSSNHGWGARRSRRRGGGITTSRV</sequence>
<evidence type="ECO:0000313" key="3">
    <source>
        <dbReference type="EMBL" id="KAF2666127.1"/>
    </source>
</evidence>
<dbReference type="OrthoDB" id="5230947at2759"/>
<gene>
    <name evidence="3" type="ORF">BT63DRAFT_427913</name>
</gene>
<dbReference type="Proteomes" id="UP000799302">
    <property type="component" value="Unassembled WGS sequence"/>
</dbReference>
<dbReference type="EMBL" id="MU004239">
    <property type="protein sequence ID" value="KAF2666127.1"/>
    <property type="molecule type" value="Genomic_DNA"/>
</dbReference>
<proteinExistence type="predicted"/>
<accession>A0A6A6U3V9</accession>
<evidence type="ECO:0000256" key="2">
    <source>
        <dbReference type="SAM" id="Phobius"/>
    </source>
</evidence>
<reference evidence="3" key="1">
    <citation type="journal article" date="2020" name="Stud. Mycol.">
        <title>101 Dothideomycetes genomes: a test case for predicting lifestyles and emergence of pathogens.</title>
        <authorList>
            <person name="Haridas S."/>
            <person name="Albert R."/>
            <person name="Binder M."/>
            <person name="Bloem J."/>
            <person name="Labutti K."/>
            <person name="Salamov A."/>
            <person name="Andreopoulos B."/>
            <person name="Baker S."/>
            <person name="Barry K."/>
            <person name="Bills G."/>
            <person name="Bluhm B."/>
            <person name="Cannon C."/>
            <person name="Castanera R."/>
            <person name="Culley D."/>
            <person name="Daum C."/>
            <person name="Ezra D."/>
            <person name="Gonzalez J."/>
            <person name="Henrissat B."/>
            <person name="Kuo A."/>
            <person name="Liang C."/>
            <person name="Lipzen A."/>
            <person name="Lutzoni F."/>
            <person name="Magnuson J."/>
            <person name="Mondo S."/>
            <person name="Nolan M."/>
            <person name="Ohm R."/>
            <person name="Pangilinan J."/>
            <person name="Park H.-J."/>
            <person name="Ramirez L."/>
            <person name="Alfaro M."/>
            <person name="Sun H."/>
            <person name="Tritt A."/>
            <person name="Yoshinaga Y."/>
            <person name="Zwiers L.-H."/>
            <person name="Turgeon B."/>
            <person name="Goodwin S."/>
            <person name="Spatafora J."/>
            <person name="Crous P."/>
            <person name="Grigoriev I."/>
        </authorList>
    </citation>
    <scope>NUCLEOTIDE SEQUENCE</scope>
    <source>
        <strain evidence="3">CBS 115976</strain>
    </source>
</reference>
<keyword evidence="2" id="KW-0812">Transmembrane</keyword>
<keyword evidence="2" id="KW-1133">Transmembrane helix</keyword>
<keyword evidence="2" id="KW-0472">Membrane</keyword>
<evidence type="ECO:0000313" key="4">
    <source>
        <dbReference type="Proteomes" id="UP000799302"/>
    </source>
</evidence>
<organism evidence="3 4">
    <name type="scientific">Microthyrium microscopicum</name>
    <dbReference type="NCBI Taxonomy" id="703497"/>
    <lineage>
        <taxon>Eukaryota</taxon>
        <taxon>Fungi</taxon>
        <taxon>Dikarya</taxon>
        <taxon>Ascomycota</taxon>
        <taxon>Pezizomycotina</taxon>
        <taxon>Dothideomycetes</taxon>
        <taxon>Dothideomycetes incertae sedis</taxon>
        <taxon>Microthyriales</taxon>
        <taxon>Microthyriaceae</taxon>
        <taxon>Microthyrium</taxon>
    </lineage>
</organism>
<evidence type="ECO:0000256" key="1">
    <source>
        <dbReference type="SAM" id="MobiDB-lite"/>
    </source>
</evidence>
<keyword evidence="4" id="KW-1185">Reference proteome</keyword>
<name>A0A6A6U3V9_9PEZI</name>
<feature type="transmembrane region" description="Helical" evidence="2">
    <location>
        <begin position="18"/>
        <end position="45"/>
    </location>
</feature>
<dbReference type="AlphaFoldDB" id="A0A6A6U3V9"/>
<feature type="region of interest" description="Disordered" evidence="1">
    <location>
        <begin position="53"/>
        <end position="76"/>
    </location>
</feature>